<dbReference type="InterPro" id="IPR050637">
    <property type="entry name" value="NLRP_innate_immun_reg"/>
</dbReference>
<organism evidence="1 2">
    <name type="scientific">Catagonus wagneri</name>
    <name type="common">Chacoan peccary</name>
    <dbReference type="NCBI Taxonomy" id="51154"/>
    <lineage>
        <taxon>Eukaryota</taxon>
        <taxon>Metazoa</taxon>
        <taxon>Chordata</taxon>
        <taxon>Craniata</taxon>
        <taxon>Vertebrata</taxon>
        <taxon>Euteleostomi</taxon>
        <taxon>Mammalia</taxon>
        <taxon>Eutheria</taxon>
        <taxon>Laurasiatheria</taxon>
        <taxon>Artiodactyla</taxon>
        <taxon>Suina</taxon>
        <taxon>Tayassuidae</taxon>
        <taxon>Catagonus</taxon>
    </lineage>
</organism>
<dbReference type="GO" id="GO:0050727">
    <property type="term" value="P:regulation of inflammatory response"/>
    <property type="evidence" value="ECO:0007669"/>
    <property type="project" value="TreeGrafter"/>
</dbReference>
<reference evidence="1" key="2">
    <citation type="submission" date="2025-09" db="UniProtKB">
        <authorList>
            <consortium name="Ensembl"/>
        </authorList>
    </citation>
    <scope>IDENTIFICATION</scope>
</reference>
<dbReference type="InterPro" id="IPR032675">
    <property type="entry name" value="LRR_dom_sf"/>
</dbReference>
<dbReference type="GO" id="GO:0005737">
    <property type="term" value="C:cytoplasm"/>
    <property type="evidence" value="ECO:0007669"/>
    <property type="project" value="TreeGrafter"/>
</dbReference>
<dbReference type="SMART" id="SM00368">
    <property type="entry name" value="LRR_RI"/>
    <property type="match status" value="5"/>
</dbReference>
<dbReference type="InterPro" id="IPR001611">
    <property type="entry name" value="Leu-rich_rpt"/>
</dbReference>
<sequence>FSHISSGSLLYSRNPAQCLKYGREYLLVENMIISEPHFICMCSSCSLMKCDLKASECQKIASLLIKSKSLKKLTLSNNPLKNEGVKVLCDAVLRPDCALESLVLLFCCLTRTGCISIGRALMLSKTLKHLDVGVNLLENLGVSILTLPLTFPTCKLQELELSGCFFTSDVCQNIALVLTNNSNLRSLELGSNDIGDKGVETLCNALKHPNCKLENIGLEECMLTSGCCGPLASVLIRSKTLKKLNLLGNDLGDEGILQLLEGLGHPDCVLEAVGVDAETRRSLLTVKKKNTRLTLIYQSWAEKKGREVSYKIGDDGDVSSPQTVPVLPRLNWHLICFHMPRKFRPKKKSTKVSKQLPQSCSA</sequence>
<dbReference type="Pfam" id="PF13516">
    <property type="entry name" value="LRR_6"/>
    <property type="match status" value="3"/>
</dbReference>
<reference evidence="1" key="1">
    <citation type="submission" date="2025-08" db="UniProtKB">
        <authorList>
            <consortium name="Ensembl"/>
        </authorList>
    </citation>
    <scope>IDENTIFICATION</scope>
</reference>
<dbReference type="Ensembl" id="ENSCWAT00000012785.1">
    <property type="protein sequence ID" value="ENSCWAP00000011747.1"/>
    <property type="gene ID" value="ENSCWAG00000009159.1"/>
</dbReference>
<evidence type="ECO:0000313" key="1">
    <source>
        <dbReference type="Ensembl" id="ENSCWAP00000011747.1"/>
    </source>
</evidence>
<dbReference type="PANTHER" id="PTHR45690">
    <property type="entry name" value="NACHT, LRR AND PYD DOMAINS-CONTAINING PROTEIN 12"/>
    <property type="match status" value="1"/>
</dbReference>
<protein>
    <submittedName>
        <fullName evidence="1">Uncharacterized protein</fullName>
    </submittedName>
</protein>
<dbReference type="AlphaFoldDB" id="A0A8C3WE89"/>
<proteinExistence type="predicted"/>
<evidence type="ECO:0000313" key="2">
    <source>
        <dbReference type="Proteomes" id="UP000694540"/>
    </source>
</evidence>
<dbReference type="GeneTree" id="ENSGT00940000163635"/>
<dbReference type="PANTHER" id="PTHR45690:SF5">
    <property type="entry name" value="NACHT, LRR AND PYD DOMAINS-CONTAINING PROTEIN 11"/>
    <property type="match status" value="1"/>
</dbReference>
<accession>A0A8C3WE89</accession>
<dbReference type="Proteomes" id="UP000694540">
    <property type="component" value="Unplaced"/>
</dbReference>
<dbReference type="Gene3D" id="3.80.10.10">
    <property type="entry name" value="Ribonuclease Inhibitor"/>
    <property type="match status" value="2"/>
</dbReference>
<name>A0A8C3WE89_9CETA</name>
<dbReference type="SUPFAM" id="SSF52047">
    <property type="entry name" value="RNI-like"/>
    <property type="match status" value="1"/>
</dbReference>
<keyword evidence="2" id="KW-1185">Reference proteome</keyword>